<comment type="caution">
    <text evidence="7">The sequence shown here is derived from an EMBL/GenBank/DDBJ whole genome shotgun (WGS) entry which is preliminary data.</text>
</comment>
<evidence type="ECO:0000256" key="1">
    <source>
        <dbReference type="ARBA" id="ARBA00022654"/>
    </source>
</evidence>
<keyword evidence="4 5" id="KW-0071">Autoinducer synthesis</keyword>
<evidence type="ECO:0000256" key="6">
    <source>
        <dbReference type="RuleBase" id="RU361135"/>
    </source>
</evidence>
<dbReference type="PROSITE" id="PS51187">
    <property type="entry name" value="AUTOINDUCER_SYNTH_2"/>
    <property type="match status" value="1"/>
</dbReference>
<dbReference type="EC" id="2.3.1.184" evidence="6"/>
<keyword evidence="2 6" id="KW-0808">Transferase</keyword>
<dbReference type="PRINTS" id="PR01549">
    <property type="entry name" value="AUTOINDCRSYN"/>
</dbReference>
<dbReference type="PANTHER" id="PTHR39322:SF1">
    <property type="entry name" value="ISOVALERYL-HOMOSERINE LACTONE SYNTHASE"/>
    <property type="match status" value="1"/>
</dbReference>
<keyword evidence="3 6" id="KW-0949">S-adenosyl-L-methionine</keyword>
<sequence length="210" mass="23084">MLRLLSAERLARHPRLADEMFRHRAAQFRDRLGWEVQVDADGRERDAYDALDPLYLIWQRAEGGHGGSFRLMPTAGRCMVNEHFADVAGVTSSPFIWEVTRFCLAPRAEGQVAAALMLGGGAVMRAAGLEHLLGVFDARMERIYVRIGAAPEVLGRRGKGRDRIGVGLWRLTPEAEARVAARAGLSPDLVARWVARDFDAASVPAPARSA</sequence>
<name>A0A365U6N9_9RHOB</name>
<dbReference type="GO" id="GO:0009372">
    <property type="term" value="P:quorum sensing"/>
    <property type="evidence" value="ECO:0007669"/>
    <property type="project" value="UniProtKB-UniRule"/>
</dbReference>
<proteinExistence type="inferred from homology"/>
<organism evidence="7 8">
    <name type="scientific">Rhodosalinus halophilus</name>
    <dbReference type="NCBI Taxonomy" id="2259333"/>
    <lineage>
        <taxon>Bacteria</taxon>
        <taxon>Pseudomonadati</taxon>
        <taxon>Pseudomonadota</taxon>
        <taxon>Alphaproteobacteria</taxon>
        <taxon>Rhodobacterales</taxon>
        <taxon>Paracoccaceae</taxon>
        <taxon>Rhodosalinus</taxon>
    </lineage>
</organism>
<dbReference type="AlphaFoldDB" id="A0A365U6N9"/>
<dbReference type="Gene3D" id="3.40.630.30">
    <property type="match status" value="1"/>
</dbReference>
<dbReference type="OrthoDB" id="6169313at2"/>
<keyword evidence="8" id="KW-1185">Reference proteome</keyword>
<dbReference type="InterPro" id="IPR001690">
    <property type="entry name" value="Autoind_synthase"/>
</dbReference>
<evidence type="ECO:0000256" key="4">
    <source>
        <dbReference type="ARBA" id="ARBA00022929"/>
    </source>
</evidence>
<dbReference type="GO" id="GO:0061579">
    <property type="term" value="F:N-acyl homoserine lactone synthase activity"/>
    <property type="evidence" value="ECO:0007669"/>
    <property type="project" value="UniProtKB-UniRule"/>
</dbReference>
<dbReference type="InterPro" id="IPR016181">
    <property type="entry name" value="Acyl_CoA_acyltransferase"/>
</dbReference>
<evidence type="ECO:0000313" key="8">
    <source>
        <dbReference type="Proteomes" id="UP000253370"/>
    </source>
</evidence>
<evidence type="ECO:0000256" key="5">
    <source>
        <dbReference type="PROSITE-ProRule" id="PRU00533"/>
    </source>
</evidence>
<reference evidence="7 8" key="1">
    <citation type="submission" date="2018-07" db="EMBL/GenBank/DDBJ databases">
        <title>Rhodosalinus sp. strain E84T genomic sequence and assembly.</title>
        <authorList>
            <person name="Liu Z.-W."/>
            <person name="Lu D.-C."/>
        </authorList>
    </citation>
    <scope>NUCLEOTIDE SEQUENCE [LARGE SCALE GENOMIC DNA]</scope>
    <source>
        <strain evidence="7 8">E84</strain>
    </source>
</reference>
<evidence type="ECO:0000256" key="2">
    <source>
        <dbReference type="ARBA" id="ARBA00022679"/>
    </source>
</evidence>
<accession>A0A365U6N9</accession>
<comment type="catalytic activity">
    <reaction evidence="6">
        <text>a fatty acyl-[ACP] + S-adenosyl-L-methionine = an N-acyl-L-homoserine lactone + S-methyl-5'-thioadenosine + holo-[ACP] + H(+)</text>
        <dbReference type="Rhea" id="RHEA:10096"/>
        <dbReference type="Rhea" id="RHEA-COMP:9685"/>
        <dbReference type="Rhea" id="RHEA-COMP:14125"/>
        <dbReference type="ChEBI" id="CHEBI:15378"/>
        <dbReference type="ChEBI" id="CHEBI:17509"/>
        <dbReference type="ChEBI" id="CHEBI:55474"/>
        <dbReference type="ChEBI" id="CHEBI:59789"/>
        <dbReference type="ChEBI" id="CHEBI:64479"/>
        <dbReference type="ChEBI" id="CHEBI:138651"/>
        <dbReference type="EC" id="2.3.1.184"/>
    </reaction>
</comment>
<gene>
    <name evidence="7" type="ORF">DRV85_13815</name>
</gene>
<evidence type="ECO:0000256" key="3">
    <source>
        <dbReference type="ARBA" id="ARBA00022691"/>
    </source>
</evidence>
<dbReference type="EMBL" id="QNTQ01000013">
    <property type="protein sequence ID" value="RBI84079.1"/>
    <property type="molecule type" value="Genomic_DNA"/>
</dbReference>
<protein>
    <recommendedName>
        <fullName evidence="6">Acyl-homoserine-lactone synthase</fullName>
        <ecNumber evidence="6">2.3.1.184</ecNumber>
    </recommendedName>
    <alternativeName>
        <fullName evidence="6">Autoinducer synthesis protein</fullName>
    </alternativeName>
</protein>
<dbReference type="PANTHER" id="PTHR39322">
    <property type="entry name" value="ACYL-HOMOSERINE-LACTONE SYNTHASE"/>
    <property type="match status" value="1"/>
</dbReference>
<dbReference type="SUPFAM" id="SSF55729">
    <property type="entry name" value="Acyl-CoA N-acyltransferases (Nat)"/>
    <property type="match status" value="1"/>
</dbReference>
<dbReference type="Pfam" id="PF00765">
    <property type="entry name" value="Autoind_synth"/>
    <property type="match status" value="1"/>
</dbReference>
<dbReference type="RefSeq" id="WP_113290058.1">
    <property type="nucleotide sequence ID" value="NZ_QNTQ01000013.1"/>
</dbReference>
<evidence type="ECO:0000313" key="7">
    <source>
        <dbReference type="EMBL" id="RBI84079.1"/>
    </source>
</evidence>
<keyword evidence="1 5" id="KW-0673">Quorum sensing</keyword>
<comment type="similarity">
    <text evidence="5 6">Belongs to the autoinducer synthase family.</text>
</comment>
<dbReference type="Proteomes" id="UP000253370">
    <property type="component" value="Unassembled WGS sequence"/>
</dbReference>
<dbReference type="GO" id="GO:0007165">
    <property type="term" value="P:signal transduction"/>
    <property type="evidence" value="ECO:0007669"/>
    <property type="project" value="TreeGrafter"/>
</dbReference>